<protein>
    <recommendedName>
        <fullName evidence="4">Cytochrome b5 heme-binding domain-containing protein</fullName>
    </recommendedName>
</protein>
<dbReference type="Proteomes" id="UP000017836">
    <property type="component" value="Unassembled WGS sequence"/>
</dbReference>
<dbReference type="GO" id="GO:0016020">
    <property type="term" value="C:membrane"/>
    <property type="evidence" value="ECO:0000318"/>
    <property type="project" value="GO_Central"/>
</dbReference>
<accession>W1PAY6</accession>
<keyword evidence="6" id="KW-1185">Reference proteome</keyword>
<name>W1PAY6_AMBTC</name>
<dbReference type="PANTHER" id="PTHR10281">
    <property type="entry name" value="MEMBRANE-ASSOCIATED PROGESTERONE RECEPTOR COMPONENT-RELATED"/>
    <property type="match status" value="1"/>
</dbReference>
<dbReference type="OMA" id="PGGSYCM"/>
<dbReference type="OrthoDB" id="547796at2759"/>
<evidence type="ECO:0000313" key="5">
    <source>
        <dbReference type="EMBL" id="ERN07077.1"/>
    </source>
</evidence>
<dbReference type="GO" id="GO:0012505">
    <property type="term" value="C:endomembrane system"/>
    <property type="evidence" value="ECO:0000318"/>
    <property type="project" value="GO_Central"/>
</dbReference>
<organism evidence="5 6">
    <name type="scientific">Amborella trichopoda</name>
    <dbReference type="NCBI Taxonomy" id="13333"/>
    <lineage>
        <taxon>Eukaryota</taxon>
        <taxon>Viridiplantae</taxon>
        <taxon>Streptophyta</taxon>
        <taxon>Embryophyta</taxon>
        <taxon>Tracheophyta</taxon>
        <taxon>Spermatophyta</taxon>
        <taxon>Magnoliopsida</taxon>
        <taxon>Amborellales</taxon>
        <taxon>Amborellaceae</taxon>
        <taxon>Amborella</taxon>
    </lineage>
</organism>
<keyword evidence="2" id="KW-0446">Lipid-binding</keyword>
<evidence type="ECO:0000256" key="3">
    <source>
        <dbReference type="ARBA" id="ARBA00038357"/>
    </source>
</evidence>
<dbReference type="HOGENOM" id="CLU_042860_3_1_1"/>
<dbReference type="STRING" id="13333.W1PAY6"/>
<comment type="similarity">
    <text evidence="3">Belongs to the cytochrome b5 family. MAPR subfamily.</text>
</comment>
<gene>
    <name evidence="5" type="ORF">AMTR_s00019p00068190</name>
</gene>
<dbReference type="SUPFAM" id="SSF55856">
    <property type="entry name" value="Cytochrome b5-like heme/steroid binding domain"/>
    <property type="match status" value="1"/>
</dbReference>
<evidence type="ECO:0000256" key="2">
    <source>
        <dbReference type="ARBA" id="ARBA00023121"/>
    </source>
</evidence>
<dbReference type="eggNOG" id="KOG1110">
    <property type="taxonomic scope" value="Eukaryota"/>
</dbReference>
<dbReference type="SMART" id="SM01117">
    <property type="entry name" value="Cyt-b5"/>
    <property type="match status" value="1"/>
</dbReference>
<reference evidence="6" key="1">
    <citation type="journal article" date="2013" name="Science">
        <title>The Amborella genome and the evolution of flowering plants.</title>
        <authorList>
            <consortium name="Amborella Genome Project"/>
        </authorList>
    </citation>
    <scope>NUCLEOTIDE SEQUENCE [LARGE SCALE GENOMIC DNA]</scope>
</reference>
<keyword evidence="1" id="KW-0754">Steroid-binding</keyword>
<dbReference type="AlphaFoldDB" id="W1PAY6"/>
<sequence length="115" mass="12965">MEEKKRHRQIVPRGREMELTEQGLRQFNGSDPSKAIYVAIKGRIFDVSTAKNFYGPGGSYAIFAGRDASRALAKMSKNEEDISPSINDLSEKEIGVLQDWEKKFEAKYPVVGRVV</sequence>
<dbReference type="EMBL" id="KI393807">
    <property type="protein sequence ID" value="ERN07077.1"/>
    <property type="molecule type" value="Genomic_DNA"/>
</dbReference>
<dbReference type="Gramene" id="ERN07077">
    <property type="protein sequence ID" value="ERN07077"/>
    <property type="gene ID" value="AMTR_s00019p00068190"/>
</dbReference>
<evidence type="ECO:0000313" key="6">
    <source>
        <dbReference type="Proteomes" id="UP000017836"/>
    </source>
</evidence>
<evidence type="ECO:0000256" key="1">
    <source>
        <dbReference type="ARBA" id="ARBA00022665"/>
    </source>
</evidence>
<dbReference type="Gene3D" id="3.10.120.10">
    <property type="entry name" value="Cytochrome b5-like heme/steroid binding domain"/>
    <property type="match status" value="1"/>
</dbReference>
<feature type="domain" description="Cytochrome b5 heme-binding" evidence="4">
    <location>
        <begin position="19"/>
        <end position="115"/>
    </location>
</feature>
<dbReference type="PANTHER" id="PTHR10281:SF76">
    <property type="entry name" value="CALCUTTA CUP-RELATED"/>
    <property type="match status" value="1"/>
</dbReference>
<dbReference type="KEGG" id="atr:18435293"/>
<dbReference type="FunFam" id="3.10.120.10:FF:000003">
    <property type="entry name" value="membrane-associated progesterone receptor component 1"/>
    <property type="match status" value="1"/>
</dbReference>
<dbReference type="InterPro" id="IPR036400">
    <property type="entry name" value="Cyt_B5-like_heme/steroid_sf"/>
</dbReference>
<dbReference type="InterPro" id="IPR001199">
    <property type="entry name" value="Cyt_B5-like_heme/steroid-bd"/>
</dbReference>
<dbReference type="InterPro" id="IPR050577">
    <property type="entry name" value="MAPR/NEUFC/NENF-like"/>
</dbReference>
<dbReference type="Pfam" id="PF00173">
    <property type="entry name" value="Cyt-b5"/>
    <property type="match status" value="1"/>
</dbReference>
<proteinExistence type="inferred from homology"/>
<dbReference type="GO" id="GO:0005496">
    <property type="term" value="F:steroid binding"/>
    <property type="evidence" value="ECO:0007669"/>
    <property type="project" value="UniProtKB-KW"/>
</dbReference>
<evidence type="ECO:0000259" key="4">
    <source>
        <dbReference type="SMART" id="SM01117"/>
    </source>
</evidence>